<evidence type="ECO:0000256" key="14">
    <source>
        <dbReference type="ARBA" id="ARBA00049494"/>
    </source>
</evidence>
<dbReference type="GO" id="GO:0006747">
    <property type="term" value="P:FAD biosynthetic process"/>
    <property type="evidence" value="ECO:0007669"/>
    <property type="project" value="UniProtKB-UniRule"/>
</dbReference>
<keyword evidence="5 15" id="KW-0288">FMN</keyword>
<keyword evidence="9 15" id="KW-0418">Kinase</keyword>
<keyword evidence="7 15" id="KW-0548">Nucleotidyltransferase</keyword>
<evidence type="ECO:0000256" key="6">
    <source>
        <dbReference type="ARBA" id="ARBA00022679"/>
    </source>
</evidence>
<dbReference type="PANTHER" id="PTHR22749">
    <property type="entry name" value="RIBOFLAVIN KINASE/FMN ADENYLYLTRANSFERASE"/>
    <property type="match status" value="1"/>
</dbReference>
<dbReference type="Pfam" id="PF01687">
    <property type="entry name" value="Flavokinase"/>
    <property type="match status" value="1"/>
</dbReference>
<dbReference type="GO" id="GO:0009231">
    <property type="term" value="P:riboflavin biosynthetic process"/>
    <property type="evidence" value="ECO:0007669"/>
    <property type="project" value="InterPro"/>
</dbReference>
<dbReference type="PANTHER" id="PTHR22749:SF6">
    <property type="entry name" value="RIBOFLAVIN KINASE"/>
    <property type="match status" value="1"/>
</dbReference>
<comment type="pathway">
    <text evidence="2 15">Cofactor biosynthesis; FAD biosynthesis; FAD from FMN: step 1/1.</text>
</comment>
<dbReference type="InterPro" id="IPR014729">
    <property type="entry name" value="Rossmann-like_a/b/a_fold"/>
</dbReference>
<evidence type="ECO:0000256" key="13">
    <source>
        <dbReference type="ARBA" id="ARBA00047880"/>
    </source>
</evidence>
<comment type="function">
    <text evidence="1">Catalyzes the phosphorylation of riboflavin to FMN followed by the adenylation of FMN to FAD.</text>
</comment>
<evidence type="ECO:0000259" key="16">
    <source>
        <dbReference type="SMART" id="SM00904"/>
    </source>
</evidence>
<keyword evidence="12" id="KW-0511">Multifunctional enzyme</keyword>
<dbReference type="UniPathway" id="UPA00276">
    <property type="reaction ID" value="UER00406"/>
</dbReference>
<dbReference type="GO" id="GO:0005524">
    <property type="term" value="F:ATP binding"/>
    <property type="evidence" value="ECO:0007669"/>
    <property type="project" value="UniProtKB-UniRule"/>
</dbReference>
<dbReference type="EC" id="2.7.1.26" evidence="15"/>
<comment type="catalytic activity">
    <reaction evidence="14 15">
        <text>FMN + ATP + H(+) = FAD + diphosphate</text>
        <dbReference type="Rhea" id="RHEA:17237"/>
        <dbReference type="ChEBI" id="CHEBI:15378"/>
        <dbReference type="ChEBI" id="CHEBI:30616"/>
        <dbReference type="ChEBI" id="CHEBI:33019"/>
        <dbReference type="ChEBI" id="CHEBI:57692"/>
        <dbReference type="ChEBI" id="CHEBI:58210"/>
        <dbReference type="EC" id="2.7.7.2"/>
    </reaction>
</comment>
<comment type="catalytic activity">
    <reaction evidence="13 15">
        <text>riboflavin + ATP = FMN + ADP + H(+)</text>
        <dbReference type="Rhea" id="RHEA:14357"/>
        <dbReference type="ChEBI" id="CHEBI:15378"/>
        <dbReference type="ChEBI" id="CHEBI:30616"/>
        <dbReference type="ChEBI" id="CHEBI:57986"/>
        <dbReference type="ChEBI" id="CHEBI:58210"/>
        <dbReference type="ChEBI" id="CHEBI:456216"/>
        <dbReference type="EC" id="2.7.1.26"/>
    </reaction>
</comment>
<dbReference type="NCBIfam" id="NF004160">
    <property type="entry name" value="PRK05627.1-3"/>
    <property type="match status" value="1"/>
</dbReference>
<dbReference type="KEGG" id="clw:CLAC_05365"/>
<dbReference type="GO" id="GO:0003919">
    <property type="term" value="F:FMN adenylyltransferase activity"/>
    <property type="evidence" value="ECO:0007669"/>
    <property type="project" value="UniProtKB-UniRule"/>
</dbReference>
<evidence type="ECO:0000313" key="17">
    <source>
        <dbReference type="EMBL" id="ALA67237.1"/>
    </source>
</evidence>
<keyword evidence="4 15" id="KW-0285">Flavoprotein</keyword>
<dbReference type="RefSeq" id="WP_245621989.1">
    <property type="nucleotide sequence ID" value="NZ_CP006841.1"/>
</dbReference>
<dbReference type="EMBL" id="CP006841">
    <property type="protein sequence ID" value="ALA67237.1"/>
    <property type="molecule type" value="Genomic_DNA"/>
</dbReference>
<dbReference type="SUPFAM" id="SSF52374">
    <property type="entry name" value="Nucleotidylyl transferase"/>
    <property type="match status" value="1"/>
</dbReference>
<dbReference type="GO" id="GO:0009398">
    <property type="term" value="P:FMN biosynthetic process"/>
    <property type="evidence" value="ECO:0007669"/>
    <property type="project" value="UniProtKB-UniRule"/>
</dbReference>
<protein>
    <recommendedName>
        <fullName evidence="15">Riboflavin biosynthesis protein</fullName>
    </recommendedName>
    <domain>
        <recommendedName>
            <fullName evidence="15">Riboflavin kinase</fullName>
            <ecNumber evidence="15">2.7.1.26</ecNumber>
        </recommendedName>
        <alternativeName>
            <fullName evidence="15">Flavokinase</fullName>
        </alternativeName>
    </domain>
    <domain>
        <recommendedName>
            <fullName evidence="15">FMN adenylyltransferase</fullName>
            <ecNumber evidence="15">2.7.7.2</ecNumber>
        </recommendedName>
        <alternativeName>
            <fullName evidence="15">FAD pyrophosphorylase</fullName>
        </alternativeName>
        <alternativeName>
            <fullName evidence="15">FAD synthase</fullName>
        </alternativeName>
    </domain>
</protein>
<evidence type="ECO:0000256" key="2">
    <source>
        <dbReference type="ARBA" id="ARBA00004726"/>
    </source>
</evidence>
<dbReference type="InterPro" id="IPR015865">
    <property type="entry name" value="Riboflavin_kinase_bac/euk"/>
</dbReference>
<dbReference type="FunFam" id="3.40.50.620:FF:000021">
    <property type="entry name" value="Riboflavin biosynthesis protein"/>
    <property type="match status" value="1"/>
</dbReference>
<accession>A0A0K2GZL6</accession>
<evidence type="ECO:0000256" key="5">
    <source>
        <dbReference type="ARBA" id="ARBA00022643"/>
    </source>
</evidence>
<dbReference type="PIRSF" id="PIRSF004491">
    <property type="entry name" value="FAD_Synth"/>
    <property type="match status" value="1"/>
</dbReference>
<dbReference type="CDD" id="cd02064">
    <property type="entry name" value="FAD_synthetase_N"/>
    <property type="match status" value="1"/>
</dbReference>
<evidence type="ECO:0000256" key="1">
    <source>
        <dbReference type="ARBA" id="ARBA00002121"/>
    </source>
</evidence>
<dbReference type="STRING" id="1408189.CLAC_05365"/>
<evidence type="ECO:0000256" key="3">
    <source>
        <dbReference type="ARBA" id="ARBA00005201"/>
    </source>
</evidence>
<dbReference type="Gene3D" id="3.40.50.620">
    <property type="entry name" value="HUPs"/>
    <property type="match status" value="1"/>
</dbReference>
<keyword evidence="10 15" id="KW-0274">FAD</keyword>
<dbReference type="PATRIC" id="fig|1408189.4.peg.1068"/>
<dbReference type="EC" id="2.7.7.2" evidence="15"/>
<evidence type="ECO:0000256" key="8">
    <source>
        <dbReference type="ARBA" id="ARBA00022741"/>
    </source>
</evidence>
<dbReference type="InterPro" id="IPR002606">
    <property type="entry name" value="Riboflavin_kinase_bac"/>
</dbReference>
<reference evidence="17 18" key="1">
    <citation type="submission" date="2013-10" db="EMBL/GenBank/DDBJ databases">
        <title>Complete genome sequence of Corynebacterium lactis DSM 45799(T), isolated from raw cow milk.</title>
        <authorList>
            <person name="Ruckert C."/>
            <person name="Albersmeier A."/>
            <person name="Lipski A."/>
            <person name="Kalinowski J."/>
        </authorList>
    </citation>
    <scope>NUCLEOTIDE SEQUENCE [LARGE SCALE GENOMIC DNA]</scope>
    <source>
        <strain evidence="17 18">RW2-5</strain>
    </source>
</reference>
<keyword evidence="8 15" id="KW-0547">Nucleotide-binding</keyword>
<dbReference type="SMART" id="SM00904">
    <property type="entry name" value="Flavokinase"/>
    <property type="match status" value="1"/>
</dbReference>
<organism evidence="17 18">
    <name type="scientific">Corynebacterium lactis RW2-5</name>
    <dbReference type="NCBI Taxonomy" id="1408189"/>
    <lineage>
        <taxon>Bacteria</taxon>
        <taxon>Bacillati</taxon>
        <taxon>Actinomycetota</taxon>
        <taxon>Actinomycetes</taxon>
        <taxon>Mycobacteriales</taxon>
        <taxon>Corynebacteriaceae</taxon>
        <taxon>Corynebacterium</taxon>
    </lineage>
</organism>
<evidence type="ECO:0000256" key="15">
    <source>
        <dbReference type="PIRNR" id="PIRNR004491"/>
    </source>
</evidence>
<keyword evidence="18" id="KW-1185">Reference proteome</keyword>
<evidence type="ECO:0000256" key="9">
    <source>
        <dbReference type="ARBA" id="ARBA00022777"/>
    </source>
</evidence>
<dbReference type="InterPro" id="IPR015864">
    <property type="entry name" value="FAD_synthase"/>
</dbReference>
<dbReference type="SUPFAM" id="SSF82114">
    <property type="entry name" value="Riboflavin kinase-like"/>
    <property type="match status" value="1"/>
</dbReference>
<dbReference type="Proteomes" id="UP000058446">
    <property type="component" value="Chromosome"/>
</dbReference>
<name>A0A0K2GZL6_9CORY</name>
<comment type="pathway">
    <text evidence="3 15">Cofactor biosynthesis; FMN biosynthesis; FMN from riboflavin (ATP route): step 1/1.</text>
</comment>
<gene>
    <name evidence="17" type="ORF">CLAC_05365</name>
</gene>
<dbReference type="InterPro" id="IPR023465">
    <property type="entry name" value="Riboflavin_kinase_dom_sf"/>
</dbReference>
<feature type="domain" description="Riboflavin kinase" evidence="16">
    <location>
        <begin position="187"/>
        <end position="328"/>
    </location>
</feature>
<evidence type="ECO:0000256" key="4">
    <source>
        <dbReference type="ARBA" id="ARBA00022630"/>
    </source>
</evidence>
<keyword evidence="6 15" id="KW-0808">Transferase</keyword>
<dbReference type="AlphaFoldDB" id="A0A0K2GZL6"/>
<evidence type="ECO:0000256" key="11">
    <source>
        <dbReference type="ARBA" id="ARBA00022840"/>
    </source>
</evidence>
<proteinExistence type="inferred from homology"/>
<evidence type="ECO:0000256" key="7">
    <source>
        <dbReference type="ARBA" id="ARBA00022695"/>
    </source>
</evidence>
<dbReference type="InterPro" id="IPR023468">
    <property type="entry name" value="Riboflavin_kinase"/>
</dbReference>
<comment type="similarity">
    <text evidence="15">Belongs to the ribF family.</text>
</comment>
<dbReference type="GO" id="GO:0008531">
    <property type="term" value="F:riboflavin kinase activity"/>
    <property type="evidence" value="ECO:0007669"/>
    <property type="project" value="UniProtKB-UniRule"/>
</dbReference>
<dbReference type="Pfam" id="PF06574">
    <property type="entry name" value="FAD_syn"/>
    <property type="match status" value="1"/>
</dbReference>
<sequence>MEIWHGLDNVPADFGDAVVTIGVFDGVHKGHKILVRSAVEEAAARGAKSIMMTFDPNPVALFAPDKVPAGLSTVERRAELAEAQGVDAMLVIAFDKSFASIEPEEFVRVVLGEKLHAKAVYVGENFTYGKMAKGTSESMPGHGEKFGIDVTIVPLLDVEADGVVERVSSSRIRDLLADGAVEAASDCLGYYYRVDGRVIHGQGRGGAQLGFPTANIDFAEGLAVPADGVYAAWFRATATDLRPTPDANGDIEFGVRYPAAVSVGSNVTFGDTHKTVEAFVIDRHADLYGVDGHIEFVGRIRGMEKFDGLEALIERMNQDVAETRTILENADAN</sequence>
<evidence type="ECO:0000256" key="10">
    <source>
        <dbReference type="ARBA" id="ARBA00022827"/>
    </source>
</evidence>
<dbReference type="Gene3D" id="2.40.30.30">
    <property type="entry name" value="Riboflavin kinase-like"/>
    <property type="match status" value="1"/>
</dbReference>
<evidence type="ECO:0000313" key="18">
    <source>
        <dbReference type="Proteomes" id="UP000058446"/>
    </source>
</evidence>
<evidence type="ECO:0000256" key="12">
    <source>
        <dbReference type="ARBA" id="ARBA00023268"/>
    </source>
</evidence>
<dbReference type="NCBIfam" id="TIGR00083">
    <property type="entry name" value="ribF"/>
    <property type="match status" value="1"/>
</dbReference>
<dbReference type="UniPathway" id="UPA00277">
    <property type="reaction ID" value="UER00407"/>
</dbReference>
<dbReference type="FunFam" id="2.40.30.30:FF:000003">
    <property type="entry name" value="Riboflavin biosynthesis protein"/>
    <property type="match status" value="1"/>
</dbReference>
<keyword evidence="11 15" id="KW-0067">ATP-binding</keyword>